<keyword evidence="4 6" id="KW-1133">Transmembrane helix</keyword>
<dbReference type="AlphaFoldDB" id="A0A5B8RJL0"/>
<evidence type="ECO:0008006" key="8">
    <source>
        <dbReference type="Google" id="ProtNLM"/>
    </source>
</evidence>
<reference evidence="7" key="1">
    <citation type="submission" date="2019-06" db="EMBL/GenBank/DDBJ databases">
        <authorList>
            <person name="Murdoch R.W."/>
            <person name="Fathepure B."/>
        </authorList>
    </citation>
    <scope>NUCLEOTIDE SEQUENCE</scope>
</reference>
<evidence type="ECO:0000256" key="2">
    <source>
        <dbReference type="ARBA" id="ARBA00022475"/>
    </source>
</evidence>
<feature type="transmembrane region" description="Helical" evidence="6">
    <location>
        <begin position="157"/>
        <end position="175"/>
    </location>
</feature>
<evidence type="ECO:0000313" key="7">
    <source>
        <dbReference type="EMBL" id="QEA07067.1"/>
    </source>
</evidence>
<feature type="transmembrane region" description="Helical" evidence="6">
    <location>
        <begin position="242"/>
        <end position="266"/>
    </location>
</feature>
<proteinExistence type="predicted"/>
<protein>
    <recommendedName>
        <fullName evidence="8">Branched-chain amino acid ABC transporter permease</fullName>
    </recommendedName>
</protein>
<organism evidence="7">
    <name type="scientific">uncultured organism</name>
    <dbReference type="NCBI Taxonomy" id="155900"/>
    <lineage>
        <taxon>unclassified sequences</taxon>
        <taxon>environmental samples</taxon>
    </lineage>
</organism>
<sequence>MGNSERRLRAEFHGSLVILALVAALPLVLTSVYWQGVVIVSLYYALQAMGWNLVTGYTGQMNLAPAAFAMVGAYGVGLLSHHWGISPWLGVPVGVAAAAGIGLVLGRIVLPLQGAYVALTTLSFAEILRLVIGNSYSVTRGDLGLNVPTVFDGRLPYYYLMLAVVVLVQIALYALMRSRMGLFLQAVRDDEVAAASRGVSIVWWKTLAFVVSSAICGLAGTLYAPFAGLISPELGLILNTGLVVSMVVIGGMGTMIGPIVGALLVYTAGEMLREVGDYHLIVFALLVIVFARFFRGGIWGLLQLGADRLPGRRETGAREG</sequence>
<feature type="transmembrane region" description="Helical" evidence="6">
    <location>
        <begin position="35"/>
        <end position="54"/>
    </location>
</feature>
<dbReference type="GO" id="GO:0005886">
    <property type="term" value="C:plasma membrane"/>
    <property type="evidence" value="ECO:0007669"/>
    <property type="project" value="UniProtKB-SubCell"/>
</dbReference>
<keyword evidence="3 6" id="KW-0812">Transmembrane</keyword>
<evidence type="ECO:0000256" key="3">
    <source>
        <dbReference type="ARBA" id="ARBA00022692"/>
    </source>
</evidence>
<keyword evidence="5 6" id="KW-0472">Membrane</keyword>
<accession>A0A5B8RJL0</accession>
<evidence type="ECO:0000256" key="5">
    <source>
        <dbReference type="ARBA" id="ARBA00023136"/>
    </source>
</evidence>
<feature type="transmembrane region" description="Helical" evidence="6">
    <location>
        <begin position="89"/>
        <end position="110"/>
    </location>
</feature>
<name>A0A5B8RJL0_9ZZZZ</name>
<feature type="transmembrane region" description="Helical" evidence="6">
    <location>
        <begin position="207"/>
        <end position="230"/>
    </location>
</feature>
<comment type="subcellular location">
    <subcellularLocation>
        <location evidence="1">Cell membrane</location>
        <topology evidence="1">Multi-pass membrane protein</topology>
    </subcellularLocation>
</comment>
<dbReference type="CDD" id="cd06581">
    <property type="entry name" value="TM_PBP1_LivM_like"/>
    <property type="match status" value="1"/>
</dbReference>
<dbReference type="InterPro" id="IPR001851">
    <property type="entry name" value="ABC_transp_permease"/>
</dbReference>
<dbReference type="PANTHER" id="PTHR30482">
    <property type="entry name" value="HIGH-AFFINITY BRANCHED-CHAIN AMINO ACID TRANSPORT SYSTEM PERMEASE"/>
    <property type="match status" value="1"/>
</dbReference>
<feature type="transmembrane region" description="Helical" evidence="6">
    <location>
        <begin position="66"/>
        <end position="83"/>
    </location>
</feature>
<feature type="transmembrane region" description="Helical" evidence="6">
    <location>
        <begin position="117"/>
        <end position="137"/>
    </location>
</feature>
<feature type="transmembrane region" description="Helical" evidence="6">
    <location>
        <begin position="278"/>
        <end position="302"/>
    </location>
</feature>
<dbReference type="EMBL" id="MN079199">
    <property type="protein sequence ID" value="QEA07067.1"/>
    <property type="molecule type" value="Genomic_DNA"/>
</dbReference>
<gene>
    <name evidence="7" type="ORF">KBTEX_03412</name>
</gene>
<dbReference type="GO" id="GO:0015658">
    <property type="term" value="F:branched-chain amino acid transmembrane transporter activity"/>
    <property type="evidence" value="ECO:0007669"/>
    <property type="project" value="InterPro"/>
</dbReference>
<evidence type="ECO:0000256" key="6">
    <source>
        <dbReference type="SAM" id="Phobius"/>
    </source>
</evidence>
<dbReference type="PANTHER" id="PTHR30482:SF10">
    <property type="entry name" value="HIGH-AFFINITY BRANCHED-CHAIN AMINO ACID TRANSPORT PROTEIN BRAE"/>
    <property type="match status" value="1"/>
</dbReference>
<evidence type="ECO:0000256" key="4">
    <source>
        <dbReference type="ARBA" id="ARBA00022989"/>
    </source>
</evidence>
<dbReference type="InterPro" id="IPR043428">
    <property type="entry name" value="LivM-like"/>
</dbReference>
<evidence type="ECO:0000256" key="1">
    <source>
        <dbReference type="ARBA" id="ARBA00004651"/>
    </source>
</evidence>
<keyword evidence="2" id="KW-1003">Cell membrane</keyword>
<feature type="transmembrane region" description="Helical" evidence="6">
    <location>
        <begin position="12"/>
        <end position="29"/>
    </location>
</feature>
<dbReference type="Pfam" id="PF02653">
    <property type="entry name" value="BPD_transp_2"/>
    <property type="match status" value="1"/>
</dbReference>